<dbReference type="GO" id="GO:0004564">
    <property type="term" value="F:beta-fructofuranosidase activity"/>
    <property type="evidence" value="ECO:0007669"/>
    <property type="project" value="UniProtKB-EC"/>
</dbReference>
<evidence type="ECO:0000256" key="5">
    <source>
        <dbReference type="ARBA" id="ARBA00022801"/>
    </source>
</evidence>
<dbReference type="InterPro" id="IPR013189">
    <property type="entry name" value="Glyco_hydro_32_C"/>
</dbReference>
<dbReference type="AlphaFoldDB" id="A0A1M7XXW8"/>
<keyword evidence="6 8" id="KW-0326">Glycosidase</keyword>
<dbReference type="SUPFAM" id="SSF75005">
    <property type="entry name" value="Arabinanase/levansucrase/invertase"/>
    <property type="match status" value="1"/>
</dbReference>
<keyword evidence="13" id="KW-1185">Reference proteome</keyword>
<dbReference type="InterPro" id="IPR013320">
    <property type="entry name" value="ConA-like_dom_sf"/>
</dbReference>
<keyword evidence="9" id="KW-0119">Carbohydrate metabolism</keyword>
<feature type="domain" description="Glycosyl hydrolase family 32 N-terminal" evidence="10">
    <location>
        <begin position="25"/>
        <end position="332"/>
    </location>
</feature>
<organism evidence="12 13">
    <name type="scientific">Anaerocolumna xylanovorans DSM 12503</name>
    <dbReference type="NCBI Taxonomy" id="1121345"/>
    <lineage>
        <taxon>Bacteria</taxon>
        <taxon>Bacillati</taxon>
        <taxon>Bacillota</taxon>
        <taxon>Clostridia</taxon>
        <taxon>Lachnospirales</taxon>
        <taxon>Lachnospiraceae</taxon>
        <taxon>Anaerocolumna</taxon>
    </lineage>
</organism>
<dbReference type="PANTHER" id="PTHR43101:SF1">
    <property type="entry name" value="BETA-FRUCTOSIDASE"/>
    <property type="match status" value="1"/>
</dbReference>
<comment type="function">
    <text evidence="9">Enables the bacterium to metabolize sucrose as a sole carbon source.</text>
</comment>
<dbReference type="SUPFAM" id="SSF49899">
    <property type="entry name" value="Concanavalin A-like lectins/glucanases"/>
    <property type="match status" value="1"/>
</dbReference>
<dbReference type="InterPro" id="IPR023296">
    <property type="entry name" value="Glyco_hydro_beta-prop_sf"/>
</dbReference>
<dbReference type="GO" id="GO:0005985">
    <property type="term" value="P:sucrose metabolic process"/>
    <property type="evidence" value="ECO:0007669"/>
    <property type="project" value="UniProtKB-UniPathway"/>
</dbReference>
<dbReference type="SMART" id="SM00640">
    <property type="entry name" value="Glyco_32"/>
    <property type="match status" value="1"/>
</dbReference>
<name>A0A1M7XXW8_9FIRM</name>
<dbReference type="GO" id="GO:0005737">
    <property type="term" value="C:cytoplasm"/>
    <property type="evidence" value="ECO:0007669"/>
    <property type="project" value="UniProtKB-SubCell"/>
</dbReference>
<dbReference type="Gene3D" id="2.60.120.560">
    <property type="entry name" value="Exo-inulinase, domain 1"/>
    <property type="match status" value="1"/>
</dbReference>
<sequence length="485" mass="55791">MLENARKYERDGLKQIPEGQKPSFHVCAPVGWINDPNGFSVYKGEYHLFYQYHPYKTVWGPMHWGHSKSKDFIKWEQLPCALAPDTGYDGQGCFSGSAVEHDGKHMLMYTGVLNKVQEDGTRLLRQTQCIAVGDGVNYEKLDTNPVITGDFLPEGSSREDFRDPKIWIEGEDFYAVIGSRSEETGGQIVLFTSQDAKNWKYAGIIEESRNEYGEVWECPDFFYIDGKQVLLISPTEMMADGLEFHNGNSTIYILGDYDKGNHKLIRERVAAIDYGLDFYAPQTLETADGRRIMVAWMQSWDNYLTPPSFQWSGLMTVPRELHVKNGLLYQNPVRELENYYQKEVKYDAVTINGEKEPDGIKGRQFDLTVEVEARDYEEFAVRFAADDKYYSILRYNPKANTVTFDRTYSGLRKDILHKRSINVKEQKGKIKLRILMDKYTVEVFVNDGEQAMTSLIYTPLEADRIRFLSKGEVKCSIVKYDVAAE</sequence>
<dbReference type="InterPro" id="IPR006232">
    <property type="entry name" value="Suc6P_hydrolase"/>
</dbReference>
<keyword evidence="5 8" id="KW-0378">Hydrolase</keyword>
<dbReference type="EMBL" id="FRFD01000003">
    <property type="protein sequence ID" value="SHO43809.1"/>
    <property type="molecule type" value="Genomic_DNA"/>
</dbReference>
<evidence type="ECO:0000256" key="4">
    <source>
        <dbReference type="ARBA" id="ARBA00019623"/>
    </source>
</evidence>
<dbReference type="PANTHER" id="PTHR43101">
    <property type="entry name" value="BETA-FRUCTOSIDASE"/>
    <property type="match status" value="1"/>
</dbReference>
<evidence type="ECO:0000256" key="8">
    <source>
        <dbReference type="RuleBase" id="RU362110"/>
    </source>
</evidence>
<dbReference type="STRING" id="1121345.SAMN02745217_00362"/>
<proteinExistence type="inferred from homology"/>
<evidence type="ECO:0000256" key="7">
    <source>
        <dbReference type="ARBA" id="ARBA00033367"/>
    </source>
</evidence>
<dbReference type="EC" id="3.2.1.26" evidence="3 8"/>
<dbReference type="UniPathway" id="UPA00238"/>
<dbReference type="Pfam" id="PF08244">
    <property type="entry name" value="Glyco_hydro_32C"/>
    <property type="match status" value="1"/>
</dbReference>
<evidence type="ECO:0000259" key="10">
    <source>
        <dbReference type="Pfam" id="PF00251"/>
    </source>
</evidence>
<evidence type="ECO:0000313" key="13">
    <source>
        <dbReference type="Proteomes" id="UP000184612"/>
    </source>
</evidence>
<comment type="catalytic activity">
    <reaction evidence="8">
        <text>Hydrolysis of terminal non-reducing beta-D-fructofuranoside residues in beta-D-fructofuranosides.</text>
        <dbReference type="EC" id="3.2.1.26"/>
    </reaction>
</comment>
<dbReference type="InterPro" id="IPR013148">
    <property type="entry name" value="Glyco_hydro_32_N"/>
</dbReference>
<dbReference type="CDD" id="cd08996">
    <property type="entry name" value="GH32_FFase"/>
    <property type="match status" value="1"/>
</dbReference>
<reference evidence="12 13" key="1">
    <citation type="submission" date="2016-12" db="EMBL/GenBank/DDBJ databases">
        <authorList>
            <person name="Song W.-J."/>
            <person name="Kurnit D.M."/>
        </authorList>
    </citation>
    <scope>NUCLEOTIDE SEQUENCE [LARGE SCALE GENOMIC DNA]</scope>
    <source>
        <strain evidence="12 13">DSM 12503</strain>
    </source>
</reference>
<evidence type="ECO:0000256" key="1">
    <source>
        <dbReference type="ARBA" id="ARBA00004914"/>
    </source>
</evidence>
<evidence type="ECO:0000259" key="11">
    <source>
        <dbReference type="Pfam" id="PF08244"/>
    </source>
</evidence>
<accession>A0A1M7XXW8</accession>
<dbReference type="InterPro" id="IPR051214">
    <property type="entry name" value="GH32_Enzymes"/>
</dbReference>
<evidence type="ECO:0000256" key="9">
    <source>
        <dbReference type="RuleBase" id="RU365015"/>
    </source>
</evidence>
<dbReference type="NCBIfam" id="TIGR01322">
    <property type="entry name" value="scrB_fam"/>
    <property type="match status" value="1"/>
</dbReference>
<evidence type="ECO:0000256" key="3">
    <source>
        <dbReference type="ARBA" id="ARBA00012758"/>
    </source>
</evidence>
<dbReference type="Proteomes" id="UP000184612">
    <property type="component" value="Unassembled WGS sequence"/>
</dbReference>
<dbReference type="Gene3D" id="2.115.10.20">
    <property type="entry name" value="Glycosyl hydrolase domain, family 43"/>
    <property type="match status" value="1"/>
</dbReference>
<gene>
    <name evidence="12" type="ORF">SAMN02745217_00362</name>
</gene>
<keyword evidence="9" id="KW-0963">Cytoplasm</keyword>
<dbReference type="InterPro" id="IPR001362">
    <property type="entry name" value="Glyco_hydro_32"/>
</dbReference>
<dbReference type="Pfam" id="PF00251">
    <property type="entry name" value="Glyco_hydro_32N"/>
    <property type="match status" value="1"/>
</dbReference>
<evidence type="ECO:0000256" key="6">
    <source>
        <dbReference type="ARBA" id="ARBA00023295"/>
    </source>
</evidence>
<evidence type="ECO:0000256" key="2">
    <source>
        <dbReference type="ARBA" id="ARBA00009902"/>
    </source>
</evidence>
<evidence type="ECO:0000313" key="12">
    <source>
        <dbReference type="EMBL" id="SHO43809.1"/>
    </source>
</evidence>
<comment type="similarity">
    <text evidence="2 8">Belongs to the glycosyl hydrolase 32 family.</text>
</comment>
<feature type="domain" description="Glycosyl hydrolase family 32 C-terminal" evidence="11">
    <location>
        <begin position="335"/>
        <end position="474"/>
    </location>
</feature>
<comment type="pathway">
    <text evidence="1 9">Glycan biosynthesis; sucrose metabolism.</text>
</comment>
<protein>
    <recommendedName>
        <fullName evidence="4 8">Sucrose-6-phosphate hydrolase</fullName>
        <ecNumber evidence="3 8">3.2.1.26</ecNumber>
    </recommendedName>
    <alternativeName>
        <fullName evidence="7 9">Invertase</fullName>
    </alternativeName>
</protein>
<comment type="subcellular location">
    <subcellularLocation>
        <location evidence="9">Cytoplasm</location>
    </subcellularLocation>
</comment>